<dbReference type="EMBL" id="CP023344">
    <property type="protein sequence ID" value="ATC63744.1"/>
    <property type="molecule type" value="Genomic_DNA"/>
</dbReference>
<dbReference type="KEGG" id="vbh:CMV30_07145"/>
<protein>
    <submittedName>
        <fullName evidence="1">Uncharacterized protein</fullName>
    </submittedName>
</protein>
<sequence length="107" mass="12208">MVAGFAVTFFWREIWSTNQTPSKDAGVLFAQASTALAVGDSEAAILEFFNKQKWDYHYYAPENRYGSMHTVKTKNGVWLHKVYVGIELDSKKCVERIYVEDSYAGVQ</sequence>
<evidence type="ECO:0000313" key="2">
    <source>
        <dbReference type="Proteomes" id="UP000217265"/>
    </source>
</evidence>
<proteinExistence type="predicted"/>
<gene>
    <name evidence="1" type="ORF">CMV30_07145</name>
</gene>
<accession>A0A290Q5G9</accession>
<keyword evidence="2" id="KW-1185">Reference proteome</keyword>
<dbReference type="AlphaFoldDB" id="A0A290Q5G9"/>
<reference evidence="1 2" key="1">
    <citation type="submission" date="2017-09" db="EMBL/GenBank/DDBJ databases">
        <title>Complete genome sequence of Verrucomicrobial strain HZ-65, isolated from freshwater.</title>
        <authorList>
            <person name="Choi A."/>
        </authorList>
    </citation>
    <scope>NUCLEOTIDE SEQUENCE [LARGE SCALE GENOMIC DNA]</scope>
    <source>
        <strain evidence="1 2">HZ-65</strain>
    </source>
</reference>
<organism evidence="1 2">
    <name type="scientific">Nibricoccus aquaticus</name>
    <dbReference type="NCBI Taxonomy" id="2576891"/>
    <lineage>
        <taxon>Bacteria</taxon>
        <taxon>Pseudomonadati</taxon>
        <taxon>Verrucomicrobiota</taxon>
        <taxon>Opitutia</taxon>
        <taxon>Opitutales</taxon>
        <taxon>Opitutaceae</taxon>
        <taxon>Nibricoccus</taxon>
    </lineage>
</organism>
<dbReference type="Proteomes" id="UP000217265">
    <property type="component" value="Chromosome"/>
</dbReference>
<evidence type="ECO:0000313" key="1">
    <source>
        <dbReference type="EMBL" id="ATC63744.1"/>
    </source>
</evidence>
<name>A0A290Q5G9_9BACT</name>